<dbReference type="PANTHER" id="PTHR11808:SF15">
    <property type="entry name" value="CYSTATHIONINE GAMMA-LYASE"/>
    <property type="match status" value="1"/>
</dbReference>
<dbReference type="Proteomes" id="UP000645555">
    <property type="component" value="Unassembled WGS sequence"/>
</dbReference>
<dbReference type="InterPro" id="IPR054542">
    <property type="entry name" value="Cys_met_metab_PP"/>
</dbReference>
<dbReference type="CDD" id="cd00614">
    <property type="entry name" value="CGS_like"/>
    <property type="match status" value="1"/>
</dbReference>
<gene>
    <name evidence="10" type="ORF">GCM10010515_02470</name>
</gene>
<dbReference type="EMBL" id="BMWD01000001">
    <property type="protein sequence ID" value="GGX39533.1"/>
    <property type="molecule type" value="Genomic_DNA"/>
</dbReference>
<dbReference type="InterPro" id="IPR015421">
    <property type="entry name" value="PyrdxlP-dep_Trfase_major"/>
</dbReference>
<reference evidence="10" key="1">
    <citation type="journal article" date="2014" name="Int. J. Syst. Evol. Microbiol.">
        <title>Complete genome sequence of Corynebacterium casei LMG S-19264T (=DSM 44701T), isolated from a smear-ripened cheese.</title>
        <authorList>
            <consortium name="US DOE Joint Genome Institute (JGI-PGF)"/>
            <person name="Walter F."/>
            <person name="Albersmeier A."/>
            <person name="Kalinowski J."/>
            <person name="Ruckert C."/>
        </authorList>
    </citation>
    <scope>NUCLEOTIDE SEQUENCE</scope>
    <source>
        <strain evidence="10">JCM 4956</strain>
    </source>
</reference>
<dbReference type="GO" id="GO:0005737">
    <property type="term" value="C:cytoplasm"/>
    <property type="evidence" value="ECO:0007669"/>
    <property type="project" value="TreeGrafter"/>
</dbReference>
<dbReference type="SUPFAM" id="SSF53383">
    <property type="entry name" value="PLP-dependent transferases"/>
    <property type="match status" value="1"/>
</dbReference>
<keyword evidence="3 8" id="KW-0663">Pyridoxal phosphate</keyword>
<dbReference type="InterPro" id="IPR015424">
    <property type="entry name" value="PyrdxlP-dep_Trfase"/>
</dbReference>
<dbReference type="GO" id="GO:0019346">
    <property type="term" value="P:transsulfuration"/>
    <property type="evidence" value="ECO:0007669"/>
    <property type="project" value="InterPro"/>
</dbReference>
<evidence type="ECO:0000256" key="5">
    <source>
        <dbReference type="ARBA" id="ARBA00066530"/>
    </source>
</evidence>
<comment type="cofactor">
    <cofactor evidence="1 9">
        <name>pyridoxal 5'-phosphate</name>
        <dbReference type="ChEBI" id="CHEBI:597326"/>
    </cofactor>
</comment>
<dbReference type="InterPro" id="IPR015422">
    <property type="entry name" value="PyrdxlP-dep_Trfase_small"/>
</dbReference>
<reference evidence="10" key="2">
    <citation type="submission" date="2020-09" db="EMBL/GenBank/DDBJ databases">
        <authorList>
            <person name="Sun Q."/>
            <person name="Ohkuma M."/>
        </authorList>
    </citation>
    <scope>NUCLEOTIDE SEQUENCE</scope>
    <source>
        <strain evidence="10">JCM 4956</strain>
    </source>
</reference>
<evidence type="ECO:0000256" key="4">
    <source>
        <dbReference type="ARBA" id="ARBA00051441"/>
    </source>
</evidence>
<dbReference type="Pfam" id="PF01053">
    <property type="entry name" value="Cys_Met_Meta_PP"/>
    <property type="match status" value="1"/>
</dbReference>
<dbReference type="Gene3D" id="3.90.1150.10">
    <property type="entry name" value="Aspartate Aminotransferase, domain 1"/>
    <property type="match status" value="1"/>
</dbReference>
<dbReference type="GO" id="GO:0004123">
    <property type="term" value="F:cystathionine gamma-lyase activity"/>
    <property type="evidence" value="ECO:0007669"/>
    <property type="project" value="TreeGrafter"/>
</dbReference>
<dbReference type="GO" id="GO:0003962">
    <property type="term" value="F:cystathionine gamma-synthase activity"/>
    <property type="evidence" value="ECO:0007669"/>
    <property type="project" value="UniProtKB-EC"/>
</dbReference>
<dbReference type="NCBIfam" id="NF005871">
    <property type="entry name" value="PRK07811.1"/>
    <property type="match status" value="1"/>
</dbReference>
<evidence type="ECO:0000256" key="7">
    <source>
        <dbReference type="ARBA" id="ARBA00083849"/>
    </source>
</evidence>
<dbReference type="FunFam" id="3.40.640.10:FF:000009">
    <property type="entry name" value="Cystathionine gamma-synthase homolog"/>
    <property type="match status" value="1"/>
</dbReference>
<sequence>MSDRHISQHFETVAIHAGNTADPLTGAVVPPIYQVSTFKQDGVGGLRGGYEYSRSANPTRTALEENLAALEGGSRGLAFASGLAAEDCLLRTLLSPGDHVVIPNDAYGGTFRLFAKVVSRWGVEWSVADTSDPASVRAALTPATKAIWVETPSNPLLGITDIAALSHVAREAGARLVVDNTFASPYLQQPLALGADVVVHSLTKYMGGHSDVVGGALVVADAALGEELAYHQNAMGAVAGPMDSWLVLRGIKTLAVRMDRHSENATRVAEMLSRHPRVTRVLYPGLPEHPGHEIAAKQMKAFGGMVSFQVEGGEEAAVEVCNRAKVFTLGESLGGVESLIEHPGRMTHASVAGSALEVPADLVRLSVGIENIDDLLQDLQQALG</sequence>
<evidence type="ECO:0000256" key="8">
    <source>
        <dbReference type="PIRSR" id="PIRSR001434-2"/>
    </source>
</evidence>
<dbReference type="EC" id="2.5.1.48" evidence="5"/>
<proteinExistence type="inferred from homology"/>
<dbReference type="PROSITE" id="PS00868">
    <property type="entry name" value="CYS_MET_METAB_PP"/>
    <property type="match status" value="1"/>
</dbReference>
<accession>A0A918K0A9</accession>
<evidence type="ECO:0000256" key="1">
    <source>
        <dbReference type="ARBA" id="ARBA00001933"/>
    </source>
</evidence>
<evidence type="ECO:0000313" key="11">
    <source>
        <dbReference type="Proteomes" id="UP000645555"/>
    </source>
</evidence>
<dbReference type="Gene3D" id="3.40.640.10">
    <property type="entry name" value="Type I PLP-dependent aspartate aminotransferase-like (Major domain)"/>
    <property type="match status" value="1"/>
</dbReference>
<dbReference type="FunFam" id="3.90.1150.10:FF:000008">
    <property type="entry name" value="Cystathionine gamma-synthase"/>
    <property type="match status" value="1"/>
</dbReference>
<dbReference type="GO" id="GO:0019343">
    <property type="term" value="P:cysteine biosynthetic process via cystathionine"/>
    <property type="evidence" value="ECO:0007669"/>
    <property type="project" value="TreeGrafter"/>
</dbReference>
<comment type="caution">
    <text evidence="10">The sequence shown here is derived from an EMBL/GenBank/DDBJ whole genome shotgun (WGS) entry which is preliminary data.</text>
</comment>
<organism evidence="10 11">
    <name type="scientific">Streptomyces fructofermentans</name>
    <dbReference type="NCBI Taxonomy" id="152141"/>
    <lineage>
        <taxon>Bacteria</taxon>
        <taxon>Bacillati</taxon>
        <taxon>Actinomycetota</taxon>
        <taxon>Actinomycetes</taxon>
        <taxon>Kitasatosporales</taxon>
        <taxon>Streptomycetaceae</taxon>
        <taxon>Streptomyces</taxon>
    </lineage>
</organism>
<dbReference type="InterPro" id="IPR000277">
    <property type="entry name" value="Cys/Met-Metab_PyrdxlP-dep_enz"/>
</dbReference>
<feature type="modified residue" description="N6-(pyridoxal phosphate)lysine" evidence="8">
    <location>
        <position position="204"/>
    </location>
</feature>
<dbReference type="AlphaFoldDB" id="A0A918K0A9"/>
<keyword evidence="11" id="KW-1185">Reference proteome</keyword>
<dbReference type="PANTHER" id="PTHR11808">
    <property type="entry name" value="TRANS-SULFURATION ENZYME FAMILY MEMBER"/>
    <property type="match status" value="1"/>
</dbReference>
<name>A0A918K0A9_9ACTN</name>
<comment type="similarity">
    <text evidence="2 9">Belongs to the trans-sulfuration enzymes family.</text>
</comment>
<dbReference type="GO" id="GO:0030170">
    <property type="term" value="F:pyridoxal phosphate binding"/>
    <property type="evidence" value="ECO:0007669"/>
    <property type="project" value="InterPro"/>
</dbReference>
<evidence type="ECO:0000256" key="6">
    <source>
        <dbReference type="ARBA" id="ARBA00068008"/>
    </source>
</evidence>
<evidence type="ECO:0000256" key="9">
    <source>
        <dbReference type="RuleBase" id="RU362118"/>
    </source>
</evidence>
<evidence type="ECO:0000313" key="10">
    <source>
        <dbReference type="EMBL" id="GGX39533.1"/>
    </source>
</evidence>
<dbReference type="PIRSF" id="PIRSF001434">
    <property type="entry name" value="CGS"/>
    <property type="match status" value="1"/>
</dbReference>
<protein>
    <recommendedName>
        <fullName evidence="6">Cystathionine gamma-synthase</fullName>
        <ecNumber evidence="5">2.5.1.48</ecNumber>
    </recommendedName>
    <alternativeName>
        <fullName evidence="7">O-succinylhomoserine (thiol)-lyase</fullName>
    </alternativeName>
</protein>
<evidence type="ECO:0000256" key="3">
    <source>
        <dbReference type="ARBA" id="ARBA00022898"/>
    </source>
</evidence>
<evidence type="ECO:0000256" key="2">
    <source>
        <dbReference type="ARBA" id="ARBA00009077"/>
    </source>
</evidence>
<comment type="catalytic activity">
    <reaction evidence="4">
        <text>O-succinyl-L-homoserine + L-cysteine = L,L-cystathionine + succinate + H(+)</text>
        <dbReference type="Rhea" id="RHEA:20397"/>
        <dbReference type="ChEBI" id="CHEBI:15378"/>
        <dbReference type="ChEBI" id="CHEBI:30031"/>
        <dbReference type="ChEBI" id="CHEBI:35235"/>
        <dbReference type="ChEBI" id="CHEBI:57661"/>
        <dbReference type="ChEBI" id="CHEBI:58161"/>
        <dbReference type="EC" id="2.5.1.48"/>
    </reaction>
</comment>
<dbReference type="RefSeq" id="WP_190033355.1">
    <property type="nucleotide sequence ID" value="NZ_BMWD01000001.1"/>
</dbReference>